<keyword evidence="2" id="KW-1185">Reference proteome</keyword>
<evidence type="ECO:0000313" key="2">
    <source>
        <dbReference type="Proteomes" id="UP000198901"/>
    </source>
</evidence>
<reference evidence="1 2" key="1">
    <citation type="submission" date="2016-10" db="EMBL/GenBank/DDBJ databases">
        <authorList>
            <person name="de Groot N.N."/>
        </authorList>
    </citation>
    <scope>NUCLEOTIDE SEQUENCE [LARGE SCALE GENOMIC DNA]</scope>
    <source>
        <strain evidence="1 2">DSM 21668</strain>
    </source>
</reference>
<dbReference type="Proteomes" id="UP000198901">
    <property type="component" value="Unassembled WGS sequence"/>
</dbReference>
<dbReference type="InterPro" id="IPR057695">
    <property type="entry name" value="DUF7935"/>
</dbReference>
<proteinExistence type="predicted"/>
<dbReference type="AlphaFoldDB" id="A0A1G9T3E5"/>
<gene>
    <name evidence="1" type="ORF">SAMN04488090_3397</name>
</gene>
<dbReference type="EMBL" id="FNGS01000006">
    <property type="protein sequence ID" value="SDM42152.1"/>
    <property type="molecule type" value="Genomic_DNA"/>
</dbReference>
<evidence type="ECO:0000313" key="1">
    <source>
        <dbReference type="EMBL" id="SDM42152.1"/>
    </source>
</evidence>
<dbReference type="RefSeq" id="WP_093204854.1">
    <property type="nucleotide sequence ID" value="NZ_FNGS01000006.1"/>
</dbReference>
<dbReference type="STRING" id="563176.SAMN04488090_3397"/>
<name>A0A1G9T3E5_9BACT</name>
<protein>
    <submittedName>
        <fullName evidence="1">Uncharacterized protein</fullName>
    </submittedName>
</protein>
<organism evidence="1 2">
    <name type="scientific">Siphonobacter aquaeclarae</name>
    <dbReference type="NCBI Taxonomy" id="563176"/>
    <lineage>
        <taxon>Bacteria</taxon>
        <taxon>Pseudomonadati</taxon>
        <taxon>Bacteroidota</taxon>
        <taxon>Cytophagia</taxon>
        <taxon>Cytophagales</taxon>
        <taxon>Cytophagaceae</taxon>
        <taxon>Siphonobacter</taxon>
    </lineage>
</organism>
<dbReference type="Pfam" id="PF25589">
    <property type="entry name" value="DUF7935"/>
    <property type="match status" value="1"/>
</dbReference>
<dbReference type="OrthoDB" id="1493032at2"/>
<sequence>MYDVFSDLIKVLLPAGLVLYAVFQVVRAFLNKQLIEKQQETRSEAFRQVLPLRLQAYERLSLLLERLSPNALLLRNVPQVVTSLDLQQVLVAEIREEVHHNAAQQMYVSNELWDRVRLVSHELTSLVNKAAAEVSPDAPAIELARKIGEHAVGRPSELWQETLNAVKNEARQLWE</sequence>
<accession>A0A1G9T3E5</accession>